<dbReference type="EMBL" id="PUHW01000328">
    <property type="protein sequence ID" value="KAG0687031.1"/>
    <property type="molecule type" value="Genomic_DNA"/>
</dbReference>
<dbReference type="AlphaFoldDB" id="A0A9P7BDM8"/>
<evidence type="ECO:0000313" key="2">
    <source>
        <dbReference type="EMBL" id="KAG0687031.1"/>
    </source>
</evidence>
<proteinExistence type="predicted"/>
<evidence type="ECO:0000313" key="3">
    <source>
        <dbReference type="Proteomes" id="UP000697127"/>
    </source>
</evidence>
<reference evidence="2" key="1">
    <citation type="submission" date="2020-11" db="EMBL/GenBank/DDBJ databases">
        <title>Kefir isolates.</title>
        <authorList>
            <person name="Marcisauskas S."/>
            <person name="Kim Y."/>
            <person name="Blasche S."/>
        </authorList>
    </citation>
    <scope>NUCLEOTIDE SEQUENCE</scope>
    <source>
        <strain evidence="2">Olga-1</strain>
    </source>
</reference>
<keyword evidence="3" id="KW-1185">Reference proteome</keyword>
<feature type="region of interest" description="Disordered" evidence="1">
    <location>
        <begin position="189"/>
        <end position="224"/>
    </location>
</feature>
<gene>
    <name evidence="2" type="ORF">C6P40_002980</name>
</gene>
<organism evidence="2 3">
    <name type="scientific">Pichia californica</name>
    <dbReference type="NCBI Taxonomy" id="460514"/>
    <lineage>
        <taxon>Eukaryota</taxon>
        <taxon>Fungi</taxon>
        <taxon>Dikarya</taxon>
        <taxon>Ascomycota</taxon>
        <taxon>Saccharomycotina</taxon>
        <taxon>Pichiomycetes</taxon>
        <taxon>Pichiales</taxon>
        <taxon>Pichiaceae</taxon>
        <taxon>Pichia</taxon>
    </lineage>
</organism>
<evidence type="ECO:0000256" key="1">
    <source>
        <dbReference type="SAM" id="MobiDB-lite"/>
    </source>
</evidence>
<feature type="region of interest" description="Disordered" evidence="1">
    <location>
        <begin position="152"/>
        <end position="175"/>
    </location>
</feature>
<comment type="caution">
    <text evidence="2">The sequence shown here is derived from an EMBL/GenBank/DDBJ whole genome shotgun (WGS) entry which is preliminary data.</text>
</comment>
<dbReference type="OrthoDB" id="10611133at2759"/>
<protein>
    <submittedName>
        <fullName evidence="2">Uncharacterized protein</fullName>
    </submittedName>
</protein>
<name>A0A9P7BDM8_9ASCO</name>
<accession>A0A9P7BDM8</accession>
<dbReference type="Proteomes" id="UP000697127">
    <property type="component" value="Unassembled WGS sequence"/>
</dbReference>
<sequence>MTNFIIDTSTIGKDLKLRLSTDSKLPTNKYEILTLIDYQHIPPYLITTKSIKININNDEENIIKEEINKEVEFIETIFKASFLTNKIISLLLSCNELPNMLSIMYPDFNNKLNESYTLKMVFINLSDNYIMNIMYPEKVFEMDAIDEGVEYKGEEGNSFDSNEQHQQQQQQSKLARSLNAHIIRRGFTRSSTNTSSNTSSNSSNINTPMIKQSTTTTSSSSITATTTSSFKSDTFISSLERIVKGEFRMRRLDSKFDQLTLRRFEKLLIRSVMFKFRNRTGIREIRESSNSSSSSSSSNKESSLPPAVKVKVSVSEIEEVLGEMIPILL</sequence>